<evidence type="ECO:0000256" key="1">
    <source>
        <dbReference type="ARBA" id="ARBA00023194"/>
    </source>
</evidence>
<keyword evidence="1" id="KW-0045">Antibiotic biosynthesis</keyword>
<dbReference type="GO" id="GO:0016829">
    <property type="term" value="F:lyase activity"/>
    <property type="evidence" value="ECO:0007669"/>
    <property type="project" value="UniProtKB-KW"/>
</dbReference>
<evidence type="ECO:0000313" key="2">
    <source>
        <dbReference type="EMBL" id="MBE1579235.1"/>
    </source>
</evidence>
<dbReference type="Gene3D" id="3.40.640.10">
    <property type="entry name" value="Type I PLP-dependent aspartate aminotransferase-like (Major domain)"/>
    <property type="match status" value="1"/>
</dbReference>
<accession>A0ABR9LG03</accession>
<dbReference type="Proteomes" id="UP000656548">
    <property type="component" value="Unassembled WGS sequence"/>
</dbReference>
<dbReference type="InterPro" id="IPR015424">
    <property type="entry name" value="PyrdxlP-dep_Trfase"/>
</dbReference>
<organism evidence="2 3">
    <name type="scientific">Amycolatopsis roodepoortensis</name>
    <dbReference type="NCBI Taxonomy" id="700274"/>
    <lineage>
        <taxon>Bacteria</taxon>
        <taxon>Bacillati</taxon>
        <taxon>Actinomycetota</taxon>
        <taxon>Actinomycetes</taxon>
        <taxon>Pseudonocardiales</taxon>
        <taxon>Pseudonocardiaceae</taxon>
        <taxon>Amycolatopsis</taxon>
    </lineage>
</organism>
<dbReference type="SUPFAM" id="SSF53383">
    <property type="entry name" value="PLP-dependent transferases"/>
    <property type="match status" value="1"/>
</dbReference>
<evidence type="ECO:0000313" key="3">
    <source>
        <dbReference type="Proteomes" id="UP000656548"/>
    </source>
</evidence>
<keyword evidence="2" id="KW-0456">Lyase</keyword>
<dbReference type="RefSeq" id="WP_192746027.1">
    <property type="nucleotide sequence ID" value="NZ_JADBEJ010000005.1"/>
</dbReference>
<protein>
    <submittedName>
        <fullName evidence="2">Selenocysteine lyase/cysteine desulfurase</fullName>
    </submittedName>
</protein>
<dbReference type="InterPro" id="IPR015421">
    <property type="entry name" value="PyrdxlP-dep_Trfase_major"/>
</dbReference>
<gene>
    <name evidence="2" type="ORF">H4W30_006295</name>
</gene>
<keyword evidence="3" id="KW-1185">Reference proteome</keyword>
<sequence length="397" mass="43370">MTNLDDLRRDPNALAAHYTEFGVADRMLFTGHSHQAWPDVAREGVLEAFADAAEEVDTKWARAFAKADEMRAGFRALLGDPRGDIALGASTHDLVIRFLSAMDLPRRPRLVTTDGEFHTLRRQLGRLAEEGVEVVRVPAAPVATLAERVAAEVTEDTSAVLVSAVLFETSRLVPGLAHLADVCLSKSVNLVVDAYHALGVVPFSLHDLGLTNAWVLGGGYKYLQLGEGNCFLRMPAHAQELRPVVTGWYAEFGALADERRPGQTAYASGSDRFAGATYDPTSHYRGARVFRFFAEHGLTPEFLREVSRHQVGYLAEGFDKLGLPENVVTRDRETPLDRIGGFLSLKCADAAALQAALDERGVRTDSRGAYLRFGPAPYLSDRQLDSALHVLEEVVSG</sequence>
<dbReference type="EMBL" id="JADBEJ010000005">
    <property type="protein sequence ID" value="MBE1579235.1"/>
    <property type="molecule type" value="Genomic_DNA"/>
</dbReference>
<dbReference type="InterPro" id="IPR015422">
    <property type="entry name" value="PyrdxlP-dep_Trfase_small"/>
</dbReference>
<proteinExistence type="predicted"/>
<dbReference type="Gene3D" id="3.90.1150.10">
    <property type="entry name" value="Aspartate Aminotransferase, domain 1"/>
    <property type="match status" value="1"/>
</dbReference>
<reference evidence="2 3" key="1">
    <citation type="submission" date="2020-10" db="EMBL/GenBank/DDBJ databases">
        <title>Sequencing the genomes of 1000 actinobacteria strains.</title>
        <authorList>
            <person name="Klenk H.-P."/>
        </authorList>
    </citation>
    <scope>NUCLEOTIDE SEQUENCE [LARGE SCALE GENOMIC DNA]</scope>
    <source>
        <strain evidence="2 3">DSM 46661</strain>
    </source>
</reference>
<comment type="caution">
    <text evidence="2">The sequence shown here is derived from an EMBL/GenBank/DDBJ whole genome shotgun (WGS) entry which is preliminary data.</text>
</comment>
<name>A0ABR9LG03_9PSEU</name>